<keyword evidence="3" id="KW-1185">Reference proteome</keyword>
<feature type="signal peptide" evidence="1">
    <location>
        <begin position="1"/>
        <end position="25"/>
    </location>
</feature>
<accession>T1KLN9</accession>
<feature type="chain" id="PRO_5004580871" evidence="1">
    <location>
        <begin position="26"/>
        <end position="119"/>
    </location>
</feature>
<evidence type="ECO:0000256" key="1">
    <source>
        <dbReference type="SAM" id="SignalP"/>
    </source>
</evidence>
<dbReference type="EnsemblMetazoa" id="tetur14g03110.1">
    <property type="protein sequence ID" value="tetur14g03110.1"/>
    <property type="gene ID" value="tetur14g03110"/>
</dbReference>
<reference evidence="2" key="2">
    <citation type="submission" date="2015-06" db="UniProtKB">
        <authorList>
            <consortium name="EnsemblMetazoa"/>
        </authorList>
    </citation>
    <scope>IDENTIFICATION</scope>
</reference>
<name>T1KLN9_TETUR</name>
<reference evidence="3" key="1">
    <citation type="submission" date="2011-08" db="EMBL/GenBank/DDBJ databases">
        <authorList>
            <person name="Rombauts S."/>
        </authorList>
    </citation>
    <scope>NUCLEOTIDE SEQUENCE</scope>
    <source>
        <strain evidence="3">London</strain>
    </source>
</reference>
<dbReference type="EMBL" id="CAEY01000211">
    <property type="status" value="NOT_ANNOTATED_CDS"/>
    <property type="molecule type" value="Genomic_DNA"/>
</dbReference>
<organism evidence="2 3">
    <name type="scientific">Tetranychus urticae</name>
    <name type="common">Two-spotted spider mite</name>
    <dbReference type="NCBI Taxonomy" id="32264"/>
    <lineage>
        <taxon>Eukaryota</taxon>
        <taxon>Metazoa</taxon>
        <taxon>Ecdysozoa</taxon>
        <taxon>Arthropoda</taxon>
        <taxon>Chelicerata</taxon>
        <taxon>Arachnida</taxon>
        <taxon>Acari</taxon>
        <taxon>Acariformes</taxon>
        <taxon>Trombidiformes</taxon>
        <taxon>Prostigmata</taxon>
        <taxon>Eleutherengona</taxon>
        <taxon>Raphignathae</taxon>
        <taxon>Tetranychoidea</taxon>
        <taxon>Tetranychidae</taxon>
        <taxon>Tetranychus</taxon>
    </lineage>
</organism>
<dbReference type="AlphaFoldDB" id="T1KLN9"/>
<evidence type="ECO:0000313" key="3">
    <source>
        <dbReference type="Proteomes" id="UP000015104"/>
    </source>
</evidence>
<keyword evidence="1" id="KW-0732">Signal</keyword>
<proteinExistence type="predicted"/>
<dbReference type="HOGENOM" id="CLU_2064440_0_0_1"/>
<sequence>MILGPSGILNLLIKIQFVGLQAVTAELLEKYLTNVGDYTVVIESDVNLVMEDVFAIDVAQLKPVSCRNYPCTIRALGEIREICVADWEKEGLSTSAPRVNRTTCDGGGTRYQCCAGMNS</sequence>
<protein>
    <submittedName>
        <fullName evidence="2">Uncharacterized protein</fullName>
    </submittedName>
</protein>
<evidence type="ECO:0000313" key="2">
    <source>
        <dbReference type="EnsemblMetazoa" id="tetur14g03110.1"/>
    </source>
</evidence>
<dbReference type="Proteomes" id="UP000015104">
    <property type="component" value="Unassembled WGS sequence"/>
</dbReference>